<dbReference type="Proteomes" id="UP000681722">
    <property type="component" value="Unassembled WGS sequence"/>
</dbReference>
<dbReference type="Proteomes" id="UP000663829">
    <property type="component" value="Unassembled WGS sequence"/>
</dbReference>
<proteinExistence type="predicted"/>
<dbReference type="EMBL" id="CAJOBC010045453">
    <property type="protein sequence ID" value="CAF4158912.1"/>
    <property type="molecule type" value="Genomic_DNA"/>
</dbReference>
<evidence type="ECO:0000313" key="1">
    <source>
        <dbReference type="EMBL" id="CAF1316614.1"/>
    </source>
</evidence>
<reference evidence="1" key="1">
    <citation type="submission" date="2021-02" db="EMBL/GenBank/DDBJ databases">
        <authorList>
            <person name="Nowell W R."/>
        </authorList>
    </citation>
    <scope>NUCLEOTIDE SEQUENCE</scope>
</reference>
<keyword evidence="3" id="KW-1185">Reference proteome</keyword>
<sequence length="74" mass="8342">MHDASRRFYPFGVDLISSDEAVSPFVDLFKAIKGTVLASTGEKINLSVSCHVIKRCREHRNMVPKDKCKQNSMT</sequence>
<evidence type="ECO:0000313" key="2">
    <source>
        <dbReference type="EMBL" id="CAF4158912.1"/>
    </source>
</evidence>
<name>A0A815EM31_9BILA</name>
<evidence type="ECO:0000313" key="3">
    <source>
        <dbReference type="Proteomes" id="UP000663829"/>
    </source>
</evidence>
<comment type="caution">
    <text evidence="1">The sequence shown here is derived from an EMBL/GenBank/DDBJ whole genome shotgun (WGS) entry which is preliminary data.</text>
</comment>
<gene>
    <name evidence="1" type="ORF">GPM918_LOCUS29265</name>
    <name evidence="2" type="ORF">SRO942_LOCUS29832</name>
</gene>
<dbReference type="AlphaFoldDB" id="A0A815EM31"/>
<protein>
    <submittedName>
        <fullName evidence="1">Uncharacterized protein</fullName>
    </submittedName>
</protein>
<dbReference type="EMBL" id="CAJNOQ010013203">
    <property type="protein sequence ID" value="CAF1316614.1"/>
    <property type="molecule type" value="Genomic_DNA"/>
</dbReference>
<organism evidence="1 3">
    <name type="scientific">Didymodactylos carnosus</name>
    <dbReference type="NCBI Taxonomy" id="1234261"/>
    <lineage>
        <taxon>Eukaryota</taxon>
        <taxon>Metazoa</taxon>
        <taxon>Spiralia</taxon>
        <taxon>Gnathifera</taxon>
        <taxon>Rotifera</taxon>
        <taxon>Eurotatoria</taxon>
        <taxon>Bdelloidea</taxon>
        <taxon>Philodinida</taxon>
        <taxon>Philodinidae</taxon>
        <taxon>Didymodactylos</taxon>
    </lineage>
</organism>
<accession>A0A815EM31</accession>